<protein>
    <recommendedName>
        <fullName evidence="5">Oxidoreductase</fullName>
    </recommendedName>
</protein>
<dbReference type="EMBL" id="BAABHK010000005">
    <property type="protein sequence ID" value="GAA4627804.1"/>
    <property type="molecule type" value="Genomic_DNA"/>
</dbReference>
<evidence type="ECO:0008006" key="5">
    <source>
        <dbReference type="Google" id="ProtNLM"/>
    </source>
</evidence>
<evidence type="ECO:0000256" key="2">
    <source>
        <dbReference type="SAM" id="MobiDB-lite"/>
    </source>
</evidence>
<dbReference type="InterPro" id="IPR002347">
    <property type="entry name" value="SDR_fam"/>
</dbReference>
<dbReference type="PRINTS" id="PR00081">
    <property type="entry name" value="GDHRDH"/>
</dbReference>
<accession>A0ABP8UF65</accession>
<keyword evidence="1" id="KW-0560">Oxidoreductase</keyword>
<name>A0ABP8UF65_9ACTN</name>
<proteinExistence type="predicted"/>
<dbReference type="Pfam" id="PF00106">
    <property type="entry name" value="adh_short"/>
    <property type="match status" value="1"/>
</dbReference>
<sequence>MRTIVISGGTDGMGNALARTYLSRGDTVVVLGRDAGKGKDFRAAAAEGGAGERAVFLQADLSLVAENRRVIETLTARFPVVDVLVLCARHFRSTRRMTAEGFEGTFALEYLSRYLLSHGLVASLERADRPVIVNVSGPADVPVGEIRWDDLGLDRRYAGVAAQLQAGRANDLLGIAFAAAHTAGRTRYVLVNPGMVATSFSGEYDPATAAHVAMMKRMGKPVERGIAPIVLAIDDPPAEPLSAFAEDRRIRLRPPFFDEGAARRLHDLTRGLLPGGPDTSARRAGAAGGEDR</sequence>
<dbReference type="InterPro" id="IPR052228">
    <property type="entry name" value="Sec_Metab_Biosynth_Oxidored"/>
</dbReference>
<dbReference type="PANTHER" id="PTHR47534:SF3">
    <property type="entry name" value="ALCOHOL DEHYDROGENASE-LIKE C-TERMINAL DOMAIN-CONTAINING PROTEIN"/>
    <property type="match status" value="1"/>
</dbReference>
<dbReference type="InterPro" id="IPR036291">
    <property type="entry name" value="NAD(P)-bd_dom_sf"/>
</dbReference>
<dbReference type="RefSeq" id="WP_345432563.1">
    <property type="nucleotide sequence ID" value="NZ_BAABHK010000005.1"/>
</dbReference>
<dbReference type="SUPFAM" id="SSF51735">
    <property type="entry name" value="NAD(P)-binding Rossmann-fold domains"/>
    <property type="match status" value="1"/>
</dbReference>
<gene>
    <name evidence="3" type="ORF">GCM10023196_041540</name>
</gene>
<dbReference type="Proteomes" id="UP001501442">
    <property type="component" value="Unassembled WGS sequence"/>
</dbReference>
<organism evidence="3 4">
    <name type="scientific">Actinoallomurus vinaceus</name>
    <dbReference type="NCBI Taxonomy" id="1080074"/>
    <lineage>
        <taxon>Bacteria</taxon>
        <taxon>Bacillati</taxon>
        <taxon>Actinomycetota</taxon>
        <taxon>Actinomycetes</taxon>
        <taxon>Streptosporangiales</taxon>
        <taxon>Thermomonosporaceae</taxon>
        <taxon>Actinoallomurus</taxon>
    </lineage>
</organism>
<dbReference type="Gene3D" id="3.40.50.720">
    <property type="entry name" value="NAD(P)-binding Rossmann-like Domain"/>
    <property type="match status" value="1"/>
</dbReference>
<evidence type="ECO:0000313" key="3">
    <source>
        <dbReference type="EMBL" id="GAA4627804.1"/>
    </source>
</evidence>
<feature type="region of interest" description="Disordered" evidence="2">
    <location>
        <begin position="268"/>
        <end position="292"/>
    </location>
</feature>
<reference evidence="4" key="1">
    <citation type="journal article" date="2019" name="Int. J. Syst. Evol. Microbiol.">
        <title>The Global Catalogue of Microorganisms (GCM) 10K type strain sequencing project: providing services to taxonomists for standard genome sequencing and annotation.</title>
        <authorList>
            <consortium name="The Broad Institute Genomics Platform"/>
            <consortium name="The Broad Institute Genome Sequencing Center for Infectious Disease"/>
            <person name="Wu L."/>
            <person name="Ma J."/>
        </authorList>
    </citation>
    <scope>NUCLEOTIDE SEQUENCE [LARGE SCALE GENOMIC DNA]</scope>
    <source>
        <strain evidence="4">JCM 17939</strain>
    </source>
</reference>
<dbReference type="PANTHER" id="PTHR47534">
    <property type="entry name" value="YALI0E05731P"/>
    <property type="match status" value="1"/>
</dbReference>
<evidence type="ECO:0000256" key="1">
    <source>
        <dbReference type="ARBA" id="ARBA00023002"/>
    </source>
</evidence>
<evidence type="ECO:0000313" key="4">
    <source>
        <dbReference type="Proteomes" id="UP001501442"/>
    </source>
</evidence>
<keyword evidence="4" id="KW-1185">Reference proteome</keyword>
<comment type="caution">
    <text evidence="3">The sequence shown here is derived from an EMBL/GenBank/DDBJ whole genome shotgun (WGS) entry which is preliminary data.</text>
</comment>